<reference evidence="3 4" key="1">
    <citation type="submission" date="2019-05" db="EMBL/GenBank/DDBJ databases">
        <title>Draft genome sequence of Pelagicola sp. DSW4-44.</title>
        <authorList>
            <person name="Oh J."/>
        </authorList>
    </citation>
    <scope>NUCLEOTIDE SEQUENCE [LARGE SCALE GENOMIC DNA]</scope>
    <source>
        <strain evidence="3 4">DSW4-44</strain>
    </source>
</reference>
<keyword evidence="1" id="KW-0732">Signal</keyword>
<gene>
    <name evidence="3" type="ORF">FEE96_08190</name>
    <name evidence="2" type="ORF">GP644_09130</name>
</gene>
<feature type="chain" id="PRO_5044624187" evidence="1">
    <location>
        <begin position="22"/>
        <end position="104"/>
    </location>
</feature>
<dbReference type="EMBL" id="WSFO01000004">
    <property type="protein sequence ID" value="KAE9630552.1"/>
    <property type="molecule type" value="Genomic_DNA"/>
</dbReference>
<evidence type="ECO:0000313" key="4">
    <source>
        <dbReference type="Proteomes" id="UP000305041"/>
    </source>
</evidence>
<dbReference type="Proteomes" id="UP000441586">
    <property type="component" value="Unassembled WGS sequence"/>
</dbReference>
<sequence>MLKHLTLAATLGLALTPLAQAKEAPGKQVTVLGRNWVVTAVEDAPGRYRAERLNVELIPFRPPAMIGSRQAVRAFKAATGCSANIDTLVQSIDGSYSAQMICPN</sequence>
<evidence type="ECO:0000313" key="2">
    <source>
        <dbReference type="EMBL" id="KAE9630552.1"/>
    </source>
</evidence>
<dbReference type="EMBL" id="VAUA01000003">
    <property type="protein sequence ID" value="TLP67312.1"/>
    <property type="molecule type" value="Genomic_DNA"/>
</dbReference>
<proteinExistence type="predicted"/>
<dbReference type="AlphaFoldDB" id="A0A5R8ZNF6"/>
<accession>A0A5R8ZNF6</accession>
<name>A0A5R8ZNF6_9RHOB</name>
<evidence type="ECO:0000256" key="1">
    <source>
        <dbReference type="SAM" id="SignalP"/>
    </source>
</evidence>
<evidence type="ECO:0000313" key="5">
    <source>
        <dbReference type="Proteomes" id="UP000441586"/>
    </source>
</evidence>
<dbReference type="RefSeq" id="WP_138162526.1">
    <property type="nucleotide sequence ID" value="NZ_VAUA01000003.1"/>
</dbReference>
<comment type="caution">
    <text evidence="2">The sequence shown here is derived from an EMBL/GenBank/DDBJ whole genome shotgun (WGS) entry which is preliminary data.</text>
</comment>
<accession>A0A6A4RK49</accession>
<reference evidence="2 5" key="2">
    <citation type="submission" date="2019-12" db="EMBL/GenBank/DDBJ databases">
        <authorList>
            <person name="Zhang Y.-J."/>
        </authorList>
    </citation>
    <scope>NUCLEOTIDE SEQUENCE [LARGE SCALE GENOMIC DNA]</scope>
    <source>
        <strain evidence="2 5">H18S-6</strain>
    </source>
</reference>
<organism evidence="2 5">
    <name type="scientific">Parasedimentitalea maritima</name>
    <dbReference type="NCBI Taxonomy" id="2578117"/>
    <lineage>
        <taxon>Bacteria</taxon>
        <taxon>Pseudomonadati</taxon>
        <taxon>Pseudomonadota</taxon>
        <taxon>Alphaproteobacteria</taxon>
        <taxon>Rhodobacterales</taxon>
        <taxon>Paracoccaceae</taxon>
        <taxon>Parasedimentitalea</taxon>
    </lineage>
</organism>
<protein>
    <submittedName>
        <fullName evidence="2">Uncharacterized protein</fullName>
    </submittedName>
</protein>
<evidence type="ECO:0000313" key="3">
    <source>
        <dbReference type="EMBL" id="TLP67312.1"/>
    </source>
</evidence>
<dbReference type="OrthoDB" id="7859984at2"/>
<dbReference type="Proteomes" id="UP000305041">
    <property type="component" value="Unassembled WGS sequence"/>
</dbReference>
<keyword evidence="4" id="KW-1185">Reference proteome</keyword>
<feature type="signal peptide" evidence="1">
    <location>
        <begin position="1"/>
        <end position="21"/>
    </location>
</feature>